<dbReference type="OrthoDB" id="112777at2"/>
<dbReference type="Gene3D" id="3.40.50.720">
    <property type="entry name" value="NAD(P)-binding Rossmann-like Domain"/>
    <property type="match status" value="1"/>
</dbReference>
<dbReference type="Proteomes" id="UP000182350">
    <property type="component" value="Unassembled WGS sequence"/>
</dbReference>
<gene>
    <name evidence="2" type="ORF">SAMN02745752_01813</name>
</gene>
<protein>
    <submittedName>
        <fullName evidence="2">Nucleoside-diphosphate-sugar epimerase</fullName>
    </submittedName>
</protein>
<dbReference type="SUPFAM" id="SSF51735">
    <property type="entry name" value="NAD(P)-binding Rossmann-fold domains"/>
    <property type="match status" value="1"/>
</dbReference>
<dbReference type="AlphaFoldDB" id="A0A1K1XFX6"/>
<keyword evidence="3" id="KW-1185">Reference proteome</keyword>
<dbReference type="EMBL" id="FPJW01000006">
    <property type="protein sequence ID" value="SFX48478.1"/>
    <property type="molecule type" value="Genomic_DNA"/>
</dbReference>
<dbReference type="Pfam" id="PF13460">
    <property type="entry name" value="NAD_binding_10"/>
    <property type="match status" value="1"/>
</dbReference>
<sequence>MNQQPSILVLGATGGIGGETTRQLRDAGWQVKAMKRDLKHQEVQQDGITWIRGDAMNPADTDVAAAGCSVLLHAVNPPGYRNWSGLVLPMLESTLTAARNHHACILMPGTVYNYGPDVFPLITEDAPQQPLTRKGRIRVELEQRLQNHADQGGQVILLRSGDFFGPGAANNWLAQGMIQPGKATRFIVDPNTPGAGHQWAYLPDVAATLIKLLERREQLPGFSHFHFRGHWDEDGRQMVAALQRVVTAHRGKVPKVWRFPWWLVQLASPFNETFAELLEMRYLWQQTLQLDNTRLISLLGQEPHTPLDQALEKTLKSLGCLTDP</sequence>
<feature type="domain" description="NAD(P)-binding" evidence="1">
    <location>
        <begin position="11"/>
        <end position="80"/>
    </location>
</feature>
<dbReference type="GO" id="GO:0005737">
    <property type="term" value="C:cytoplasm"/>
    <property type="evidence" value="ECO:0007669"/>
    <property type="project" value="TreeGrafter"/>
</dbReference>
<evidence type="ECO:0000313" key="3">
    <source>
        <dbReference type="Proteomes" id="UP000182350"/>
    </source>
</evidence>
<dbReference type="InterPro" id="IPR051783">
    <property type="entry name" value="NAD(P)-dependent_oxidoreduct"/>
</dbReference>
<name>A0A1K1XFX6_9GAMM</name>
<evidence type="ECO:0000259" key="1">
    <source>
        <dbReference type="Pfam" id="PF13460"/>
    </source>
</evidence>
<dbReference type="STRING" id="1122209.SAMN02745752_01813"/>
<organism evidence="2 3">
    <name type="scientific">Marinospirillum alkaliphilum DSM 21637</name>
    <dbReference type="NCBI Taxonomy" id="1122209"/>
    <lineage>
        <taxon>Bacteria</taxon>
        <taxon>Pseudomonadati</taxon>
        <taxon>Pseudomonadota</taxon>
        <taxon>Gammaproteobacteria</taxon>
        <taxon>Oceanospirillales</taxon>
        <taxon>Oceanospirillaceae</taxon>
        <taxon>Marinospirillum</taxon>
    </lineage>
</organism>
<proteinExistence type="predicted"/>
<dbReference type="PANTHER" id="PTHR48079">
    <property type="entry name" value="PROTEIN YEEZ"/>
    <property type="match status" value="1"/>
</dbReference>
<dbReference type="PANTHER" id="PTHR48079:SF6">
    <property type="entry name" value="NAD(P)-BINDING DOMAIN-CONTAINING PROTEIN-RELATED"/>
    <property type="match status" value="1"/>
</dbReference>
<evidence type="ECO:0000313" key="2">
    <source>
        <dbReference type="EMBL" id="SFX48478.1"/>
    </source>
</evidence>
<dbReference type="GO" id="GO:0004029">
    <property type="term" value="F:aldehyde dehydrogenase (NAD+) activity"/>
    <property type="evidence" value="ECO:0007669"/>
    <property type="project" value="TreeGrafter"/>
</dbReference>
<dbReference type="InterPro" id="IPR016040">
    <property type="entry name" value="NAD(P)-bd_dom"/>
</dbReference>
<accession>A0A1K1XFX6</accession>
<dbReference type="InterPro" id="IPR036291">
    <property type="entry name" value="NAD(P)-bd_dom_sf"/>
</dbReference>
<dbReference type="RefSeq" id="WP_072326112.1">
    <property type="nucleotide sequence ID" value="NZ_FPJW01000006.1"/>
</dbReference>
<reference evidence="2 3" key="1">
    <citation type="submission" date="2016-11" db="EMBL/GenBank/DDBJ databases">
        <authorList>
            <person name="Jaros S."/>
            <person name="Januszkiewicz K."/>
            <person name="Wedrychowicz H."/>
        </authorList>
    </citation>
    <scope>NUCLEOTIDE SEQUENCE [LARGE SCALE GENOMIC DNA]</scope>
    <source>
        <strain evidence="2 3">DSM 21637</strain>
    </source>
</reference>